<accession>M1D233</accession>
<dbReference type="InParanoid" id="M1D233"/>
<reference evidence="3" key="1">
    <citation type="journal article" date="2011" name="Nature">
        <title>Genome sequence and analysis of the tuber crop potato.</title>
        <authorList>
            <consortium name="The Potato Genome Sequencing Consortium"/>
        </authorList>
    </citation>
    <scope>NUCLEOTIDE SEQUENCE [LARGE SCALE GENOMIC DNA]</scope>
    <source>
        <strain evidence="3">cv. DM1-3 516 R44</strain>
    </source>
</reference>
<dbReference type="Gene3D" id="1.10.418.20">
    <property type="match status" value="1"/>
</dbReference>
<dbReference type="Proteomes" id="UP000011115">
    <property type="component" value="Unassembled WGS sequence"/>
</dbReference>
<dbReference type="STRING" id="4113.M1D233"/>
<proteinExistence type="predicted"/>
<evidence type="ECO:0000256" key="1">
    <source>
        <dbReference type="ARBA" id="ARBA00022807"/>
    </source>
</evidence>
<dbReference type="PANTHER" id="PTHR46915:SF13">
    <property type="entry name" value="UBIQUITIN-LIKE PROTEASE FAMILY PROFILE DOMAIN-CONTAINING PROTEIN"/>
    <property type="match status" value="1"/>
</dbReference>
<evidence type="ECO:0000313" key="2">
    <source>
        <dbReference type="EnsemblPlants" id="PGSC0003DMT400079584"/>
    </source>
</evidence>
<dbReference type="GO" id="GO:0008234">
    <property type="term" value="F:cysteine-type peptidase activity"/>
    <property type="evidence" value="ECO:0007669"/>
    <property type="project" value="UniProtKB-KW"/>
</dbReference>
<dbReference type="OMA" id="KWFQPAE"/>
<keyword evidence="3" id="KW-1185">Reference proteome</keyword>
<keyword evidence="1" id="KW-0788">Thiol protease</keyword>
<dbReference type="HOGENOM" id="CLU_3110208_0_0_1"/>
<dbReference type="Gramene" id="PGSC0003DMT400079584">
    <property type="protein sequence ID" value="PGSC0003DMT400079584"/>
    <property type="gene ID" value="PGSC0003DMG400030989"/>
</dbReference>
<dbReference type="EnsemblPlants" id="PGSC0003DMT400079584">
    <property type="protein sequence ID" value="PGSC0003DMT400079584"/>
    <property type="gene ID" value="PGSC0003DMG400030989"/>
</dbReference>
<evidence type="ECO:0000313" key="3">
    <source>
        <dbReference type="Proteomes" id="UP000011115"/>
    </source>
</evidence>
<protein>
    <submittedName>
        <fullName evidence="2">Sentrin/sumo-specific protease</fullName>
    </submittedName>
</protein>
<organism evidence="2 3">
    <name type="scientific">Solanum tuberosum</name>
    <name type="common">Potato</name>
    <dbReference type="NCBI Taxonomy" id="4113"/>
    <lineage>
        <taxon>Eukaryota</taxon>
        <taxon>Viridiplantae</taxon>
        <taxon>Streptophyta</taxon>
        <taxon>Embryophyta</taxon>
        <taxon>Tracheophyta</taxon>
        <taxon>Spermatophyta</taxon>
        <taxon>Magnoliopsida</taxon>
        <taxon>eudicotyledons</taxon>
        <taxon>Gunneridae</taxon>
        <taxon>Pentapetalae</taxon>
        <taxon>asterids</taxon>
        <taxon>lamiids</taxon>
        <taxon>Solanales</taxon>
        <taxon>Solanaceae</taxon>
        <taxon>Solanoideae</taxon>
        <taxon>Solaneae</taxon>
        <taxon>Solanum</taxon>
    </lineage>
</organism>
<keyword evidence="1" id="KW-0645">Protease</keyword>
<sequence>MERFIAEVHERLKKKDLTMFGRKWFKPEEASHMRRIIRDILEEKFKNPSDK</sequence>
<name>M1D233_SOLTU</name>
<dbReference type="PANTHER" id="PTHR46915">
    <property type="entry name" value="UBIQUITIN-LIKE PROTEASE 4-RELATED"/>
    <property type="match status" value="1"/>
</dbReference>
<keyword evidence="1" id="KW-0378">Hydrolase</keyword>
<dbReference type="PaxDb" id="4113-PGSC0003DMT400079584"/>
<reference evidence="2" key="2">
    <citation type="submission" date="2015-06" db="UniProtKB">
        <authorList>
            <consortium name="EnsemblPlants"/>
        </authorList>
    </citation>
    <scope>IDENTIFICATION</scope>
    <source>
        <strain evidence="2">DM1-3 516 R44</strain>
    </source>
</reference>
<dbReference type="AlphaFoldDB" id="M1D233"/>